<feature type="transmembrane region" description="Helical" evidence="2">
    <location>
        <begin position="73"/>
        <end position="91"/>
    </location>
</feature>
<evidence type="ECO:0000256" key="2">
    <source>
        <dbReference type="SAM" id="Phobius"/>
    </source>
</evidence>
<evidence type="ECO:0000313" key="4">
    <source>
        <dbReference type="Proteomes" id="UP000720189"/>
    </source>
</evidence>
<dbReference type="GeneID" id="70224053"/>
<proteinExistence type="predicted"/>
<protein>
    <submittedName>
        <fullName evidence="3">Uncharacterized protein</fullName>
    </submittedName>
</protein>
<evidence type="ECO:0000256" key="1">
    <source>
        <dbReference type="SAM" id="MobiDB-lite"/>
    </source>
</evidence>
<evidence type="ECO:0000313" key="3">
    <source>
        <dbReference type="EMBL" id="KAH7231298.1"/>
    </source>
</evidence>
<name>A0A9P9JNI3_FUSRE</name>
<dbReference type="EMBL" id="JAGMUX010000021">
    <property type="protein sequence ID" value="KAH7231298.1"/>
    <property type="molecule type" value="Genomic_DNA"/>
</dbReference>
<keyword evidence="2" id="KW-1133">Transmembrane helix</keyword>
<dbReference type="Proteomes" id="UP000720189">
    <property type="component" value="Unassembled WGS sequence"/>
</dbReference>
<keyword evidence="2" id="KW-0812">Transmembrane</keyword>
<keyword evidence="4" id="KW-1185">Reference proteome</keyword>
<keyword evidence="2" id="KW-0472">Membrane</keyword>
<accession>A0A9P9JNI3</accession>
<dbReference type="RefSeq" id="XP_046043407.1">
    <property type="nucleotide sequence ID" value="XM_046194099.1"/>
</dbReference>
<feature type="region of interest" description="Disordered" evidence="1">
    <location>
        <begin position="1"/>
        <end position="25"/>
    </location>
</feature>
<dbReference type="OrthoDB" id="5105412at2759"/>
<feature type="transmembrane region" description="Helical" evidence="2">
    <location>
        <begin position="31"/>
        <end position="52"/>
    </location>
</feature>
<sequence length="101" mass="11309">MAKHQGNSAQHPVKGSSSNVPKGSLSRSAKVGISIAAVIIGLLLITFCYYTIQERRRARNERDIFSWNKVARKTLNAAVCLWIFLPINRFLKQRRAVKNGA</sequence>
<dbReference type="AlphaFoldDB" id="A0A9P9JNI3"/>
<gene>
    <name evidence="3" type="ORF">BKA55DRAFT_582165</name>
</gene>
<comment type="caution">
    <text evidence="3">The sequence shown here is derived from an EMBL/GenBank/DDBJ whole genome shotgun (WGS) entry which is preliminary data.</text>
</comment>
<organism evidence="3 4">
    <name type="scientific">Fusarium redolens</name>
    <dbReference type="NCBI Taxonomy" id="48865"/>
    <lineage>
        <taxon>Eukaryota</taxon>
        <taxon>Fungi</taxon>
        <taxon>Dikarya</taxon>
        <taxon>Ascomycota</taxon>
        <taxon>Pezizomycotina</taxon>
        <taxon>Sordariomycetes</taxon>
        <taxon>Hypocreomycetidae</taxon>
        <taxon>Hypocreales</taxon>
        <taxon>Nectriaceae</taxon>
        <taxon>Fusarium</taxon>
        <taxon>Fusarium redolens species complex</taxon>
    </lineage>
</organism>
<reference evidence="3" key="1">
    <citation type="journal article" date="2021" name="Nat. Commun.">
        <title>Genetic determinants of endophytism in the Arabidopsis root mycobiome.</title>
        <authorList>
            <person name="Mesny F."/>
            <person name="Miyauchi S."/>
            <person name="Thiergart T."/>
            <person name="Pickel B."/>
            <person name="Atanasova L."/>
            <person name="Karlsson M."/>
            <person name="Huettel B."/>
            <person name="Barry K.W."/>
            <person name="Haridas S."/>
            <person name="Chen C."/>
            <person name="Bauer D."/>
            <person name="Andreopoulos W."/>
            <person name="Pangilinan J."/>
            <person name="LaButti K."/>
            <person name="Riley R."/>
            <person name="Lipzen A."/>
            <person name="Clum A."/>
            <person name="Drula E."/>
            <person name="Henrissat B."/>
            <person name="Kohler A."/>
            <person name="Grigoriev I.V."/>
            <person name="Martin F.M."/>
            <person name="Hacquard S."/>
        </authorList>
    </citation>
    <scope>NUCLEOTIDE SEQUENCE</scope>
    <source>
        <strain evidence="3">MPI-CAGE-AT-0023</strain>
    </source>
</reference>